<keyword evidence="5" id="KW-0862">Zinc</keyword>
<evidence type="ECO:0000256" key="3">
    <source>
        <dbReference type="ARBA" id="ARBA00022723"/>
    </source>
</evidence>
<keyword evidence="2" id="KW-0645">Protease</keyword>
<dbReference type="Gene3D" id="3.30.70.360">
    <property type="match status" value="1"/>
</dbReference>
<feature type="domain" description="Peptidase M20 dimerisation" evidence="6">
    <location>
        <begin position="251"/>
        <end position="394"/>
    </location>
</feature>
<dbReference type="Proteomes" id="UP000321412">
    <property type="component" value="Unassembled WGS sequence"/>
</dbReference>
<dbReference type="OrthoDB" id="9809784at2"/>
<dbReference type="SUPFAM" id="SSF55031">
    <property type="entry name" value="Bacterial exopeptidase dimerisation domain"/>
    <property type="match status" value="1"/>
</dbReference>
<evidence type="ECO:0000256" key="1">
    <source>
        <dbReference type="ARBA" id="ARBA00006247"/>
    </source>
</evidence>
<keyword evidence="4 7" id="KW-0378">Hydrolase</keyword>
<evidence type="ECO:0000313" key="8">
    <source>
        <dbReference type="Proteomes" id="UP000321412"/>
    </source>
</evidence>
<dbReference type="SUPFAM" id="SSF53187">
    <property type="entry name" value="Zn-dependent exopeptidases"/>
    <property type="match status" value="1"/>
</dbReference>
<dbReference type="AlphaFoldDB" id="A0A5C6XGX0"/>
<name>A0A5C6XGX0_9DELT</name>
<dbReference type="InterPro" id="IPR001261">
    <property type="entry name" value="ArgE/DapE_CS"/>
</dbReference>
<reference evidence="7 8" key="1">
    <citation type="submission" date="2019-08" db="EMBL/GenBank/DDBJ databases">
        <title>Bradymonadales sp. TMQ4.</title>
        <authorList>
            <person name="Liang Q."/>
        </authorList>
    </citation>
    <scope>NUCLEOTIDE SEQUENCE [LARGE SCALE GENOMIC DNA]</scope>
    <source>
        <strain evidence="7 8">TMQ4</strain>
    </source>
</reference>
<proteinExistence type="inferred from homology"/>
<evidence type="ECO:0000259" key="6">
    <source>
        <dbReference type="Pfam" id="PF07687"/>
    </source>
</evidence>
<keyword evidence="8" id="KW-1185">Reference proteome</keyword>
<gene>
    <name evidence="7" type="ORF">FRC98_01545</name>
</gene>
<protein>
    <submittedName>
        <fullName evidence="7">M20/M25/M40 family metallo-hydrolase</fullName>
    </submittedName>
</protein>
<dbReference type="InterPro" id="IPR011650">
    <property type="entry name" value="Peptidase_M20_dimer"/>
</dbReference>
<comment type="similarity">
    <text evidence="1">Belongs to the peptidase M20A family.</text>
</comment>
<dbReference type="Gene3D" id="3.40.630.10">
    <property type="entry name" value="Zn peptidases"/>
    <property type="match status" value="1"/>
</dbReference>
<dbReference type="GO" id="GO:0016811">
    <property type="term" value="F:hydrolase activity, acting on carbon-nitrogen (but not peptide) bonds, in linear amides"/>
    <property type="evidence" value="ECO:0007669"/>
    <property type="project" value="TreeGrafter"/>
</dbReference>
<dbReference type="GO" id="GO:0006520">
    <property type="term" value="P:amino acid metabolic process"/>
    <property type="evidence" value="ECO:0007669"/>
    <property type="project" value="TreeGrafter"/>
</dbReference>
<comment type="caution">
    <text evidence="7">The sequence shown here is derived from an EMBL/GenBank/DDBJ whole genome shotgun (WGS) entry which is preliminary data.</text>
</comment>
<sequence length="498" mass="54237">MNKLGGTGDWMKTLWIRAAMLIGLVVTALLAVAIVRAALLSPSTEPAELDPPSLSDELAPITRLAQALTIPTTSPTPDTPDLEHFRELHRQLEEWFPRVHSRASKEVINDATLLFTIPGSEPDLPAVAFLAHQDVVPVEAGTESDWTHPPFAGAVEDGYVWGRGALDNKHNVMALMEALEQQLERGKEPRHTLHLIFGHDEEVGGTRGARVVAQRFQADGVKLAAVYDEGLIIADGIVPGIEGAIALVGITEKGYVTIELTASSEGGHASMPPKELAALKLARALERIHQHPMPAAIDGPTRMMFEEAAPHMDFGMRLVFGNLWLTEPLVIAQMAKSPSTHAALRTTFAPTMLRASPRENVLPQQATATLNIRIHPRDSIASVIAHINEVVDDPEISVTPVGEMRAEPGPLASMESQGFLALRDAVHEVFGPIPVAPNMLIAAADGRHFTSLTPNVFRFQAVALTARDLERIHGTDERIATEAYLDLVRFYVQLLQKW</sequence>
<dbReference type="PANTHER" id="PTHR45962">
    <property type="entry name" value="N-FATTY-ACYL-AMINO ACID SYNTHASE/HYDROLASE PM20D1"/>
    <property type="match status" value="1"/>
</dbReference>
<dbReference type="GO" id="GO:0006508">
    <property type="term" value="P:proteolysis"/>
    <property type="evidence" value="ECO:0007669"/>
    <property type="project" value="UniProtKB-KW"/>
</dbReference>
<dbReference type="Pfam" id="PF07687">
    <property type="entry name" value="M20_dimer"/>
    <property type="match status" value="1"/>
</dbReference>
<dbReference type="InterPro" id="IPR002933">
    <property type="entry name" value="Peptidase_M20"/>
</dbReference>
<dbReference type="Gene3D" id="1.10.150.900">
    <property type="match status" value="1"/>
</dbReference>
<dbReference type="InterPro" id="IPR036264">
    <property type="entry name" value="Bact_exopeptidase_dim_dom"/>
</dbReference>
<dbReference type="EMBL" id="VOSM01000001">
    <property type="protein sequence ID" value="TXD39114.1"/>
    <property type="molecule type" value="Genomic_DNA"/>
</dbReference>
<dbReference type="GO" id="GO:0046872">
    <property type="term" value="F:metal ion binding"/>
    <property type="evidence" value="ECO:0007669"/>
    <property type="project" value="UniProtKB-KW"/>
</dbReference>
<dbReference type="PROSITE" id="PS00758">
    <property type="entry name" value="ARGE_DAPE_CPG2_1"/>
    <property type="match status" value="1"/>
</dbReference>
<keyword evidence="3" id="KW-0479">Metal-binding</keyword>
<evidence type="ECO:0000256" key="5">
    <source>
        <dbReference type="ARBA" id="ARBA00022833"/>
    </source>
</evidence>
<dbReference type="GO" id="GO:0043604">
    <property type="term" value="P:amide biosynthetic process"/>
    <property type="evidence" value="ECO:0007669"/>
    <property type="project" value="TreeGrafter"/>
</dbReference>
<evidence type="ECO:0000313" key="7">
    <source>
        <dbReference type="EMBL" id="TXD39114.1"/>
    </source>
</evidence>
<dbReference type="PANTHER" id="PTHR45962:SF1">
    <property type="entry name" value="N-FATTY-ACYL-AMINO ACID SYNTHASE_HYDROLASE PM20D1"/>
    <property type="match status" value="1"/>
</dbReference>
<dbReference type="GO" id="GO:0008233">
    <property type="term" value="F:peptidase activity"/>
    <property type="evidence" value="ECO:0007669"/>
    <property type="project" value="UniProtKB-KW"/>
</dbReference>
<evidence type="ECO:0000256" key="4">
    <source>
        <dbReference type="ARBA" id="ARBA00022801"/>
    </source>
</evidence>
<dbReference type="GO" id="GO:0043605">
    <property type="term" value="P:amide catabolic process"/>
    <property type="evidence" value="ECO:0007669"/>
    <property type="project" value="TreeGrafter"/>
</dbReference>
<organism evidence="7 8">
    <name type="scientific">Lujinxingia vulgaris</name>
    <dbReference type="NCBI Taxonomy" id="2600176"/>
    <lineage>
        <taxon>Bacteria</taxon>
        <taxon>Deltaproteobacteria</taxon>
        <taxon>Bradymonadales</taxon>
        <taxon>Lujinxingiaceae</taxon>
        <taxon>Lujinxingia</taxon>
    </lineage>
</organism>
<dbReference type="Pfam" id="PF01546">
    <property type="entry name" value="Peptidase_M20"/>
    <property type="match status" value="1"/>
</dbReference>
<dbReference type="InterPro" id="IPR047177">
    <property type="entry name" value="Pept_M20A"/>
</dbReference>
<accession>A0A5C6XGX0</accession>
<evidence type="ECO:0000256" key="2">
    <source>
        <dbReference type="ARBA" id="ARBA00022670"/>
    </source>
</evidence>